<accession>A0A6J7D0H7</accession>
<dbReference type="EMBL" id="CAFBLR010000013">
    <property type="protein sequence ID" value="CAB4861919.1"/>
    <property type="molecule type" value="Genomic_DNA"/>
</dbReference>
<protein>
    <submittedName>
        <fullName evidence="1">Unannotated protein</fullName>
    </submittedName>
</protein>
<dbReference type="AlphaFoldDB" id="A0A6J7D0H7"/>
<proteinExistence type="predicted"/>
<sequence length="41" mass="4366">MPATGALIGTPASMSDRLLEQTEAIEVEPFEASTSDTRRSV</sequence>
<name>A0A6J7D0H7_9ZZZZ</name>
<organism evidence="1">
    <name type="scientific">freshwater metagenome</name>
    <dbReference type="NCBI Taxonomy" id="449393"/>
    <lineage>
        <taxon>unclassified sequences</taxon>
        <taxon>metagenomes</taxon>
        <taxon>ecological metagenomes</taxon>
    </lineage>
</organism>
<reference evidence="1" key="1">
    <citation type="submission" date="2020-05" db="EMBL/GenBank/DDBJ databases">
        <authorList>
            <person name="Chiriac C."/>
            <person name="Salcher M."/>
            <person name="Ghai R."/>
            <person name="Kavagutti S V."/>
        </authorList>
    </citation>
    <scope>NUCLEOTIDE SEQUENCE</scope>
</reference>
<evidence type="ECO:0000313" key="1">
    <source>
        <dbReference type="EMBL" id="CAB4861919.1"/>
    </source>
</evidence>
<gene>
    <name evidence="1" type="ORF">UFOPK3417_00273</name>
</gene>